<evidence type="ECO:0000256" key="9">
    <source>
        <dbReference type="ARBA" id="ARBA00022840"/>
    </source>
</evidence>
<dbReference type="Pfam" id="PF09190">
    <property type="entry name" value="DALR_2"/>
    <property type="match status" value="1"/>
</dbReference>
<dbReference type="GO" id="GO:0006423">
    <property type="term" value="P:cysteinyl-tRNA aminoacylation"/>
    <property type="evidence" value="ECO:0007669"/>
    <property type="project" value="UniProtKB-UniRule"/>
</dbReference>
<keyword evidence="4 13" id="KW-0963">Cytoplasm</keyword>
<dbReference type="SUPFAM" id="SSF47323">
    <property type="entry name" value="Anticodon-binding domain of a subclass of class I aminoacyl-tRNA synthetases"/>
    <property type="match status" value="1"/>
</dbReference>
<comment type="similarity">
    <text evidence="2 13">Belongs to the class-I aminoacyl-tRNA synthetase family.</text>
</comment>
<dbReference type="InterPro" id="IPR032678">
    <property type="entry name" value="tRNA-synt_1_cat_dom"/>
</dbReference>
<evidence type="ECO:0000313" key="15">
    <source>
        <dbReference type="EMBL" id="GGC76432.1"/>
    </source>
</evidence>
<dbReference type="NCBIfam" id="TIGR00435">
    <property type="entry name" value="cysS"/>
    <property type="match status" value="1"/>
</dbReference>
<dbReference type="GO" id="GO:0004817">
    <property type="term" value="F:cysteine-tRNA ligase activity"/>
    <property type="evidence" value="ECO:0007669"/>
    <property type="project" value="UniProtKB-UniRule"/>
</dbReference>
<comment type="caution">
    <text evidence="15">The sequence shown here is derived from an EMBL/GenBank/DDBJ whole genome shotgun (WGS) entry which is preliminary data.</text>
</comment>
<feature type="domain" description="Cysteinyl-tRNA synthetase class Ia DALR" evidence="14">
    <location>
        <begin position="338"/>
        <end position="399"/>
    </location>
</feature>
<evidence type="ECO:0000256" key="11">
    <source>
        <dbReference type="ARBA" id="ARBA00023146"/>
    </source>
</evidence>
<dbReference type="Proteomes" id="UP000641514">
    <property type="component" value="Unassembled WGS sequence"/>
</dbReference>
<dbReference type="Pfam" id="PF01406">
    <property type="entry name" value="tRNA-synt_1e"/>
    <property type="match status" value="1"/>
</dbReference>
<protein>
    <recommendedName>
        <fullName evidence="13">Cysteine--tRNA ligase</fullName>
        <ecNumber evidence="13">6.1.1.16</ecNumber>
    </recommendedName>
    <alternativeName>
        <fullName evidence="13">Cysteinyl-tRNA synthetase</fullName>
        <shortName evidence="13">CysRS</shortName>
    </alternativeName>
</protein>
<feature type="binding site" evidence="13">
    <location>
        <position position="266"/>
    </location>
    <ligand>
        <name>ATP</name>
        <dbReference type="ChEBI" id="CHEBI:30616"/>
    </ligand>
</feature>
<proteinExistence type="inferred from homology"/>
<dbReference type="FunFam" id="3.40.50.620:FF:000068">
    <property type="entry name" value="Cysteine--tRNA ligase"/>
    <property type="match status" value="1"/>
</dbReference>
<comment type="catalytic activity">
    <reaction evidence="12 13">
        <text>tRNA(Cys) + L-cysteine + ATP = L-cysteinyl-tRNA(Cys) + AMP + diphosphate</text>
        <dbReference type="Rhea" id="RHEA:17773"/>
        <dbReference type="Rhea" id="RHEA-COMP:9661"/>
        <dbReference type="Rhea" id="RHEA-COMP:9679"/>
        <dbReference type="ChEBI" id="CHEBI:30616"/>
        <dbReference type="ChEBI" id="CHEBI:33019"/>
        <dbReference type="ChEBI" id="CHEBI:35235"/>
        <dbReference type="ChEBI" id="CHEBI:78442"/>
        <dbReference type="ChEBI" id="CHEBI:78517"/>
        <dbReference type="ChEBI" id="CHEBI:456215"/>
        <dbReference type="EC" id="6.1.1.16"/>
    </reaction>
</comment>
<evidence type="ECO:0000256" key="3">
    <source>
        <dbReference type="ARBA" id="ARBA00011245"/>
    </source>
</evidence>
<keyword evidence="9 13" id="KW-0067">ATP-binding</keyword>
<feature type="binding site" evidence="13">
    <location>
        <position position="232"/>
    </location>
    <ligand>
        <name>Zn(2+)</name>
        <dbReference type="ChEBI" id="CHEBI:29105"/>
    </ligand>
</feature>
<evidence type="ECO:0000256" key="13">
    <source>
        <dbReference type="HAMAP-Rule" id="MF_00041"/>
    </source>
</evidence>
<feature type="binding site" evidence="13">
    <location>
        <position position="29"/>
    </location>
    <ligand>
        <name>Zn(2+)</name>
        <dbReference type="ChEBI" id="CHEBI:29105"/>
    </ligand>
</feature>
<dbReference type="InterPro" id="IPR015273">
    <property type="entry name" value="Cys-tRNA-synt_Ia_DALR"/>
</dbReference>
<keyword evidence="11 13" id="KW-0030">Aminoacyl-tRNA synthetase</keyword>
<keyword evidence="8 13" id="KW-0862">Zinc</keyword>
<dbReference type="InterPro" id="IPR014729">
    <property type="entry name" value="Rossmann-like_a/b/a_fold"/>
</dbReference>
<evidence type="ECO:0000256" key="12">
    <source>
        <dbReference type="ARBA" id="ARBA00047398"/>
    </source>
</evidence>
<dbReference type="EMBL" id="BMJH01000004">
    <property type="protein sequence ID" value="GGC76432.1"/>
    <property type="molecule type" value="Genomic_DNA"/>
</dbReference>
<dbReference type="GO" id="GO:0008270">
    <property type="term" value="F:zinc ion binding"/>
    <property type="evidence" value="ECO:0007669"/>
    <property type="project" value="UniProtKB-UniRule"/>
</dbReference>
<feature type="binding site" evidence="13">
    <location>
        <position position="207"/>
    </location>
    <ligand>
        <name>Zn(2+)</name>
        <dbReference type="ChEBI" id="CHEBI:29105"/>
    </ligand>
</feature>
<sequence length="466" mass="51602">MTLRLYDTETRTLRDFVSLVDGQVSIYLCGATVQSEPHIGHVRSGVAFDVLRRWLAAQGFDVLFVRNVTDIDDKILTKAAEAGRPWWEWAARFERAFDRAYDKLGVLPPSVSPRATGHITQMVELIETLIERGHAYAAGGDVYFDVRSFPNYGALSGHKIDDVHQGEGAGHFKRDQSDFTLWKAAKPGEPSWPTPWGDGRPGWHLECSAMAATYLGSDFDIHCGGMDLVFPHHENEIAQSRAAGCGFAHYWLHNGWVTLGGEKMSKSLGNILSIPAVLERVRPQELRYYLGSAHYRSMLEYSEHALQEAAATYRRIEAFIARVERRVGAIPRGNWTDAFAAALNDDVGVPAALAEVHHTITEANTALERGDGERARSLAAQVRGMLAILGVDPLDEHWHEVGADSSASEPAIAALEGLVRSEMQLRQQARQDRDWAKADAIRDKLAALGIDLTDTADGPEWSLRNQ</sequence>
<dbReference type="RefSeq" id="WP_188677548.1">
    <property type="nucleotide sequence ID" value="NZ_BMJH01000004.1"/>
</dbReference>
<keyword evidence="6 13" id="KW-0479">Metal-binding</keyword>
<evidence type="ECO:0000256" key="6">
    <source>
        <dbReference type="ARBA" id="ARBA00022723"/>
    </source>
</evidence>
<dbReference type="PANTHER" id="PTHR10890:SF30">
    <property type="entry name" value="CYSTEINE--TRNA LIGASE"/>
    <property type="match status" value="1"/>
</dbReference>
<comment type="subunit">
    <text evidence="3 13">Monomer.</text>
</comment>
<evidence type="ECO:0000256" key="8">
    <source>
        <dbReference type="ARBA" id="ARBA00022833"/>
    </source>
</evidence>
<dbReference type="Pfam" id="PF23493">
    <property type="entry name" value="CysS_C"/>
    <property type="match status" value="1"/>
</dbReference>
<dbReference type="GO" id="GO:0005524">
    <property type="term" value="F:ATP binding"/>
    <property type="evidence" value="ECO:0007669"/>
    <property type="project" value="UniProtKB-UniRule"/>
</dbReference>
<dbReference type="SUPFAM" id="SSF52374">
    <property type="entry name" value="Nucleotidylyl transferase"/>
    <property type="match status" value="1"/>
</dbReference>
<dbReference type="InterPro" id="IPR009080">
    <property type="entry name" value="tRNAsynth_Ia_anticodon-bd"/>
</dbReference>
<dbReference type="SMART" id="SM00840">
    <property type="entry name" value="DALR_2"/>
    <property type="match status" value="1"/>
</dbReference>
<evidence type="ECO:0000256" key="5">
    <source>
        <dbReference type="ARBA" id="ARBA00022598"/>
    </source>
</evidence>
<evidence type="ECO:0000256" key="2">
    <source>
        <dbReference type="ARBA" id="ARBA00005594"/>
    </source>
</evidence>
<dbReference type="PRINTS" id="PR00983">
    <property type="entry name" value="TRNASYNTHCYS"/>
</dbReference>
<dbReference type="Gene3D" id="1.20.120.1910">
    <property type="entry name" value="Cysteine-tRNA ligase, C-terminal anti-codon recognition domain"/>
    <property type="match status" value="1"/>
</dbReference>
<evidence type="ECO:0000256" key="10">
    <source>
        <dbReference type="ARBA" id="ARBA00022917"/>
    </source>
</evidence>
<evidence type="ECO:0000313" key="16">
    <source>
        <dbReference type="Proteomes" id="UP000641514"/>
    </source>
</evidence>
<keyword evidence="16" id="KW-1185">Reference proteome</keyword>
<feature type="short sequence motif" description="'KMSKS' region" evidence="13">
    <location>
        <begin position="263"/>
        <end position="267"/>
    </location>
</feature>
<comment type="cofactor">
    <cofactor evidence="13">
        <name>Zn(2+)</name>
        <dbReference type="ChEBI" id="CHEBI:29105"/>
    </cofactor>
    <text evidence="13">Binds 1 zinc ion per subunit.</text>
</comment>
<dbReference type="PANTHER" id="PTHR10890">
    <property type="entry name" value="CYSTEINYL-TRNA SYNTHETASE"/>
    <property type="match status" value="1"/>
</dbReference>
<dbReference type="InterPro" id="IPR056411">
    <property type="entry name" value="CysS_C"/>
</dbReference>
<comment type="subcellular location">
    <subcellularLocation>
        <location evidence="1 13">Cytoplasm</location>
    </subcellularLocation>
</comment>
<feature type="binding site" evidence="13">
    <location>
        <position position="236"/>
    </location>
    <ligand>
        <name>Zn(2+)</name>
        <dbReference type="ChEBI" id="CHEBI:29105"/>
    </ligand>
</feature>
<keyword evidence="10 13" id="KW-0648">Protein biosynthesis</keyword>
<dbReference type="AlphaFoldDB" id="A0A916XK37"/>
<feature type="short sequence motif" description="'HIGH' region" evidence="13">
    <location>
        <begin position="31"/>
        <end position="41"/>
    </location>
</feature>
<gene>
    <name evidence="13 15" type="primary">cysS</name>
    <name evidence="15" type="ORF">GCM10011410_32110</name>
</gene>
<name>A0A916XK37_9ACTN</name>
<dbReference type="InterPro" id="IPR015803">
    <property type="entry name" value="Cys-tRNA-ligase"/>
</dbReference>
<organism evidence="15 16">
    <name type="scientific">Hoyosella rhizosphaerae</name>
    <dbReference type="NCBI Taxonomy" id="1755582"/>
    <lineage>
        <taxon>Bacteria</taxon>
        <taxon>Bacillati</taxon>
        <taxon>Actinomycetota</taxon>
        <taxon>Actinomycetes</taxon>
        <taxon>Mycobacteriales</taxon>
        <taxon>Hoyosellaceae</taxon>
        <taxon>Hoyosella</taxon>
    </lineage>
</organism>
<dbReference type="HAMAP" id="MF_00041">
    <property type="entry name" value="Cys_tRNA_synth"/>
    <property type="match status" value="1"/>
</dbReference>
<keyword evidence="5 13" id="KW-0436">Ligase</keyword>
<keyword evidence="7 13" id="KW-0547">Nucleotide-binding</keyword>
<dbReference type="Gene3D" id="3.40.50.620">
    <property type="entry name" value="HUPs"/>
    <property type="match status" value="1"/>
</dbReference>
<dbReference type="InterPro" id="IPR024909">
    <property type="entry name" value="Cys-tRNA/MSH_ligase"/>
</dbReference>
<evidence type="ECO:0000259" key="14">
    <source>
        <dbReference type="SMART" id="SM00840"/>
    </source>
</evidence>
<evidence type="ECO:0000256" key="1">
    <source>
        <dbReference type="ARBA" id="ARBA00004496"/>
    </source>
</evidence>
<evidence type="ECO:0000256" key="4">
    <source>
        <dbReference type="ARBA" id="ARBA00022490"/>
    </source>
</evidence>
<dbReference type="EC" id="6.1.1.16" evidence="13"/>
<dbReference type="GO" id="GO:0005829">
    <property type="term" value="C:cytosol"/>
    <property type="evidence" value="ECO:0007669"/>
    <property type="project" value="TreeGrafter"/>
</dbReference>
<reference evidence="15" key="1">
    <citation type="journal article" date="2014" name="Int. J. Syst. Evol. Microbiol.">
        <title>Complete genome sequence of Corynebacterium casei LMG S-19264T (=DSM 44701T), isolated from a smear-ripened cheese.</title>
        <authorList>
            <consortium name="US DOE Joint Genome Institute (JGI-PGF)"/>
            <person name="Walter F."/>
            <person name="Albersmeier A."/>
            <person name="Kalinowski J."/>
            <person name="Ruckert C."/>
        </authorList>
    </citation>
    <scope>NUCLEOTIDE SEQUENCE</scope>
    <source>
        <strain evidence="15">CGMCC 1.15478</strain>
    </source>
</reference>
<dbReference type="CDD" id="cd00672">
    <property type="entry name" value="CysRS_core"/>
    <property type="match status" value="1"/>
</dbReference>
<accession>A0A916XK37</accession>
<evidence type="ECO:0000256" key="7">
    <source>
        <dbReference type="ARBA" id="ARBA00022741"/>
    </source>
</evidence>
<reference evidence="15" key="2">
    <citation type="submission" date="2020-09" db="EMBL/GenBank/DDBJ databases">
        <authorList>
            <person name="Sun Q."/>
            <person name="Zhou Y."/>
        </authorList>
    </citation>
    <scope>NUCLEOTIDE SEQUENCE</scope>
    <source>
        <strain evidence="15">CGMCC 1.15478</strain>
    </source>
</reference>